<feature type="region of interest" description="Disordered" evidence="1">
    <location>
        <begin position="24"/>
        <end position="52"/>
    </location>
</feature>
<organism evidence="3 4">
    <name type="scientific">Arenibacter troitsensis</name>
    <dbReference type="NCBI Taxonomy" id="188872"/>
    <lineage>
        <taxon>Bacteria</taxon>
        <taxon>Pseudomonadati</taxon>
        <taxon>Bacteroidota</taxon>
        <taxon>Flavobacteriia</taxon>
        <taxon>Flavobacteriales</taxon>
        <taxon>Flavobacteriaceae</taxon>
        <taxon>Arenibacter</taxon>
    </lineage>
</organism>
<accession>A0A1X7L822</accession>
<protein>
    <recommendedName>
        <fullName evidence="2">Replication-associated protein ORF2/G2P domain-containing protein</fullName>
    </recommendedName>
</protein>
<keyword evidence="4" id="KW-1185">Reference proteome</keyword>
<dbReference type="RefSeq" id="WP_085500537.1">
    <property type="nucleotide sequence ID" value="NZ_FXAO01000010.1"/>
</dbReference>
<dbReference type="STRING" id="188872.SAMN03080602_03862"/>
<dbReference type="OrthoDB" id="893397at2"/>
<dbReference type="InterPro" id="IPR056906">
    <property type="entry name" value="ORF2/G2P_dom"/>
</dbReference>
<dbReference type="Proteomes" id="UP000193420">
    <property type="component" value="Unassembled WGS sequence"/>
</dbReference>
<reference evidence="4" key="1">
    <citation type="submission" date="2017-04" db="EMBL/GenBank/DDBJ databases">
        <authorList>
            <person name="Varghese N."/>
            <person name="Submissions S."/>
        </authorList>
    </citation>
    <scope>NUCLEOTIDE SEQUENCE [LARGE SCALE GENOMIC DNA]</scope>
    <source>
        <strain evidence="4">DSM 19835</strain>
    </source>
</reference>
<evidence type="ECO:0000256" key="1">
    <source>
        <dbReference type="SAM" id="MobiDB-lite"/>
    </source>
</evidence>
<dbReference type="EMBL" id="FXAO01000010">
    <property type="protein sequence ID" value="SMG49707.1"/>
    <property type="molecule type" value="Genomic_DNA"/>
</dbReference>
<dbReference type="AlphaFoldDB" id="A0A1X7L822"/>
<evidence type="ECO:0000313" key="4">
    <source>
        <dbReference type="Proteomes" id="UP000193420"/>
    </source>
</evidence>
<evidence type="ECO:0000259" key="2">
    <source>
        <dbReference type="Pfam" id="PF23343"/>
    </source>
</evidence>
<name>A0A1X7L822_9FLAO</name>
<sequence>MIVKNTYGTSVAFSTRQFGVVPKDEFSGSALQRKKKDPNKDKPKPKPKKNDGKIKLRSLSRRSKQKIRKKITCFARCYKRLSFVTLTFLNKVDDKQAVDVLRKFLDNVKKRSTDFQYVWVAERQTKNAEFEGNVHFHIITNKYWKIDKWWNYWLDLQKKNGIEPREKDFKPSSAFDVKQLNSSNIRSIASYVTKYVTKNNAKFKCQVWNCSRRVSELYTDFYTTTEFTDQFKRLKAILKEIEIVGQRNQPALNIKMINLNRQTLPLYKRLDDKNKAIK</sequence>
<gene>
    <name evidence="3" type="ORF">SAMN03080602_03862</name>
</gene>
<dbReference type="Pfam" id="PF23343">
    <property type="entry name" value="REP_ORF2-G2P"/>
    <property type="match status" value="1"/>
</dbReference>
<proteinExistence type="predicted"/>
<evidence type="ECO:0000313" key="3">
    <source>
        <dbReference type="EMBL" id="SMG49707.1"/>
    </source>
</evidence>
<feature type="domain" description="Replication-associated protein ORF2/G2P" evidence="2">
    <location>
        <begin position="82"/>
        <end position="199"/>
    </location>
</feature>
<feature type="compositionally biased region" description="Basic and acidic residues" evidence="1">
    <location>
        <begin position="38"/>
        <end position="52"/>
    </location>
</feature>